<evidence type="ECO:0000313" key="11">
    <source>
        <dbReference type="Proteomes" id="UP001523369"/>
    </source>
</evidence>
<reference evidence="10 11" key="1">
    <citation type="submission" date="2022-06" db="EMBL/GenBank/DDBJ databases">
        <title>New Species of the Genus Actinoplanes, ActinopZanes ferrugineus.</title>
        <authorList>
            <person name="Ding P."/>
        </authorList>
    </citation>
    <scope>NUCLEOTIDE SEQUENCE [LARGE SCALE GENOMIC DNA]</scope>
    <source>
        <strain evidence="10 11">TRM88003</strain>
    </source>
</reference>
<dbReference type="SUPFAM" id="SSF48208">
    <property type="entry name" value="Six-hairpin glycosidases"/>
    <property type="match status" value="1"/>
</dbReference>
<dbReference type="InterPro" id="IPR008902">
    <property type="entry name" value="Rhamnosid_concanavalin"/>
</dbReference>
<dbReference type="Pfam" id="PF17390">
    <property type="entry name" value="Bac_rhamnosid_C"/>
    <property type="match status" value="1"/>
</dbReference>
<feature type="chain" id="PRO_5046231412" description="alpha-L-rhamnosidase" evidence="4">
    <location>
        <begin position="25"/>
        <end position="1490"/>
    </location>
</feature>
<dbReference type="PANTHER" id="PTHR33307:SF6">
    <property type="entry name" value="ALPHA-RHAMNOSIDASE (EUROFUNG)-RELATED"/>
    <property type="match status" value="1"/>
</dbReference>
<dbReference type="RefSeq" id="WP_253237763.1">
    <property type="nucleotide sequence ID" value="NZ_JAMYJR010000013.1"/>
</dbReference>
<proteinExistence type="predicted"/>
<sequence>MKRTILLATAMLMVIAGTEAPATAAGAQTAAQAALAVTGLTVEGVQGALGIDTPNPRLGWQIGSARRGVTQSAYQIRVASTGAKLAAGTADVWDSGRKTGAESTLVPYAGKVLTSATRYHWQVRVWDDAGRASAWSAPSWWETGLLTAGDWHAKWIGRERPTATWTDYTVDVRLTVTKDAAGVFFRAKSVNDAYMWQLANFNNVPVLRPHVKVGGSWQLIREVPLAMAPGDFNRPHDLRIEAAGPTITTFVDGTRVDTTEDSRQKSGTVGLRTSGTEAAVVHSVKVTVGGKVEIDADLTGGTNPFTAGTPTPQGLEVTGSVETLLADTAGKPLLRREFRVDRKVRQARIYATALGAYEISLNGTRVGDHLHAPGWTDYNKRIQYQTFDVTGQVAAGENTLAAMLGDGWYSGSIGWFGDKQYGERPQLLAELRIDYTDGTSQTVVSDGSWRAADGPVLRGDNIHGETYDARLEPSGWRTSAFDDAGWSAATVGSDAPTQRLVAQVDPPVKVTQELAAKTLTQPRPGVWVFDLGQNMVGATRLRVRGAAGQTVRIRHAEVLNPDGTVYTANLRTAQATDYYTLSGQGAEVYEPRFTFHGFRYVELTGYPGTPTLATVTGRVMGTAAPFTGELTTSDPMVNQLQSNIVWGQRGNFLSIPTDTPARDERLGWTGDINVFAETATFNMDSLSFLTKWLADLRDAQSANGAYPDVAPRSCCGDGASGWADAGITVPYTLWKRYGDTKVLADHYDSMRRYIDYVQATSSGLLRPAAGPYLDWLNLDDPTPAGVVGTAYAAYSTRLFAEMAAALGRTADADKYGARATAVTDAFAQAYVGADGRVQGDSQTAYVLALSMGLVPAERRAAAGNRLAERVASRGYHLSTGFLGTPDLLPALSDTGHLDVAYRLLTNKDYPSWGYEIARGATTIWERWDSIKPDGSFGDVGMNSFNHYAYGAVGDWMYRTVGGIRPDDKSPGYRHVTIGPKPGGGITSARATYQSRYGQFVSSWKLDVAGQMTLDVTVPGNTTATVEIPAASRWAVTEGGRPVGGVTMAGGNAVVTVGSGSYKFAVDTVRGDLGEARVSAESIKKQAPALALTTAAADLSYGKVSANATAAAVHLALAAAADVERHTHDAGVKAKVADIRARLSRVSAALVGAVASLSVPPGDLAPGDTVRVEAKLENKGQGALTDVRIDLPAPAGWTVRKVGATTFDVRVGAGQTPGPVELAGTVSYRRPIGTATLPIKATITVVPPVEITAVTAGPVEVVPGGATTLSVALRNRSTIRAQGSVTVTGWPGVTEQPYDLAPGQTRTVAVPTTAPLTVTEGPATLTVDAGGAEAATDVRVVVAVPPPGATDHADLGDGASEQAHNLKASAESGTNTEAGLTRRYTYQGVAGGYFEFDLAVEPGKPFVLRAIETYDRAQLKDYDILIDGEVVHSRAYQRTEGGVGKVSYQILVDRADLTADSKVRVRFQEDAEGRNYDPSIADVWSLPVTTG</sequence>
<dbReference type="Pfam" id="PF17389">
    <property type="entry name" value="Bac_rhamnosid6H"/>
    <property type="match status" value="1"/>
</dbReference>
<dbReference type="EMBL" id="JAMYJR010000013">
    <property type="protein sequence ID" value="MCO8271641.1"/>
    <property type="molecule type" value="Genomic_DNA"/>
</dbReference>
<dbReference type="InterPro" id="IPR008928">
    <property type="entry name" value="6-hairpin_glycosidase_sf"/>
</dbReference>
<evidence type="ECO:0000259" key="9">
    <source>
        <dbReference type="Pfam" id="PF17390"/>
    </source>
</evidence>
<feature type="domain" description="Alpha-L-rhamnosidase concanavalin-like" evidence="5">
    <location>
        <begin position="522"/>
        <end position="620"/>
    </location>
</feature>
<dbReference type="Gene3D" id="2.60.420.10">
    <property type="entry name" value="Maltose phosphorylase, domain 3"/>
    <property type="match status" value="1"/>
</dbReference>
<dbReference type="InterPro" id="IPR035398">
    <property type="entry name" value="Bac_rhamnosid_C"/>
</dbReference>
<keyword evidence="3 10" id="KW-0378">Hydrolase</keyword>
<feature type="domain" description="Alpha-L-rhamnosidase six-hairpin glycosidase" evidence="8">
    <location>
        <begin position="627"/>
        <end position="960"/>
    </location>
</feature>
<dbReference type="EC" id="3.2.1.40" evidence="2"/>
<evidence type="ECO:0000256" key="1">
    <source>
        <dbReference type="ARBA" id="ARBA00001445"/>
    </source>
</evidence>
<dbReference type="InterPro" id="IPR013783">
    <property type="entry name" value="Ig-like_fold"/>
</dbReference>
<dbReference type="Pfam" id="PF05592">
    <property type="entry name" value="Bac_rhamnosid"/>
    <property type="match status" value="1"/>
</dbReference>
<dbReference type="PANTHER" id="PTHR33307">
    <property type="entry name" value="ALPHA-RHAMNOSIDASE (EUROFUNG)"/>
    <property type="match status" value="1"/>
</dbReference>
<feature type="domain" description="Bacterial alpha-L-rhamnosidase N-terminal" evidence="6">
    <location>
        <begin position="343"/>
        <end position="512"/>
    </location>
</feature>
<dbReference type="InterPro" id="IPR035396">
    <property type="entry name" value="Bac_rhamnosid6H"/>
</dbReference>
<dbReference type="InterPro" id="IPR013737">
    <property type="entry name" value="Bac_rhamnosid_N"/>
</dbReference>
<dbReference type="InterPro" id="IPR018905">
    <property type="entry name" value="A-galactase_NEW3"/>
</dbReference>
<protein>
    <recommendedName>
        <fullName evidence="2">alpha-L-rhamnosidase</fullName>
        <ecNumber evidence="2">3.2.1.40</ecNumber>
    </recommendedName>
</protein>
<evidence type="ECO:0000259" key="5">
    <source>
        <dbReference type="Pfam" id="PF05592"/>
    </source>
</evidence>
<feature type="signal peptide" evidence="4">
    <location>
        <begin position="1"/>
        <end position="24"/>
    </location>
</feature>
<dbReference type="Gene3D" id="2.60.120.560">
    <property type="entry name" value="Exo-inulinase, domain 1"/>
    <property type="match status" value="1"/>
</dbReference>
<evidence type="ECO:0000256" key="3">
    <source>
        <dbReference type="ARBA" id="ARBA00022801"/>
    </source>
</evidence>
<feature type="domain" description="Alpha-galactosidase NEW3" evidence="7">
    <location>
        <begin position="1164"/>
        <end position="1215"/>
    </location>
</feature>
<dbReference type="Pfam" id="PF25788">
    <property type="entry name" value="Ig_Rha78A_N"/>
    <property type="match status" value="1"/>
</dbReference>
<comment type="caution">
    <text evidence="10">The sequence shown here is derived from an EMBL/GenBank/DDBJ whole genome shotgun (WGS) entry which is preliminary data.</text>
</comment>
<dbReference type="InterPro" id="IPR012341">
    <property type="entry name" value="6hp_glycosidase-like_sf"/>
</dbReference>
<evidence type="ECO:0000259" key="8">
    <source>
        <dbReference type="Pfam" id="PF17389"/>
    </source>
</evidence>
<evidence type="ECO:0000259" key="6">
    <source>
        <dbReference type="Pfam" id="PF08531"/>
    </source>
</evidence>
<evidence type="ECO:0000259" key="7">
    <source>
        <dbReference type="Pfam" id="PF10633"/>
    </source>
</evidence>
<dbReference type="Pfam" id="PF08531">
    <property type="entry name" value="Bac_rhamnosid_N"/>
    <property type="match status" value="1"/>
</dbReference>
<keyword evidence="11" id="KW-1185">Reference proteome</keyword>
<name>A0ABT1DNI8_9ACTN</name>
<comment type="catalytic activity">
    <reaction evidence="1">
        <text>Hydrolysis of terminal non-reducing alpha-L-rhamnose residues in alpha-L-rhamnosides.</text>
        <dbReference type="EC" id="3.2.1.40"/>
    </reaction>
</comment>
<accession>A0ABT1DNI8</accession>
<gene>
    <name evidence="10" type="ORF">M1L60_13675</name>
</gene>
<dbReference type="Pfam" id="PF10633">
    <property type="entry name" value="NPCBM_assoc"/>
    <property type="match status" value="1"/>
</dbReference>
<dbReference type="Gene3D" id="2.60.120.260">
    <property type="entry name" value="Galactose-binding domain-like"/>
    <property type="match status" value="2"/>
</dbReference>
<dbReference type="GO" id="GO:0016787">
    <property type="term" value="F:hydrolase activity"/>
    <property type="evidence" value="ECO:0007669"/>
    <property type="project" value="UniProtKB-KW"/>
</dbReference>
<feature type="domain" description="Alpha-L-rhamnosidase C-terminal" evidence="9">
    <location>
        <begin position="962"/>
        <end position="1033"/>
    </location>
</feature>
<evidence type="ECO:0000313" key="10">
    <source>
        <dbReference type="EMBL" id="MCO8271641.1"/>
    </source>
</evidence>
<organism evidence="10 11">
    <name type="scientific">Paractinoplanes aksuensis</name>
    <dbReference type="NCBI Taxonomy" id="2939490"/>
    <lineage>
        <taxon>Bacteria</taxon>
        <taxon>Bacillati</taxon>
        <taxon>Actinomycetota</taxon>
        <taxon>Actinomycetes</taxon>
        <taxon>Micromonosporales</taxon>
        <taxon>Micromonosporaceae</taxon>
        <taxon>Paractinoplanes</taxon>
    </lineage>
</organism>
<dbReference type="Gene3D" id="1.50.10.10">
    <property type="match status" value="1"/>
</dbReference>
<dbReference type="Proteomes" id="UP001523369">
    <property type="component" value="Unassembled WGS sequence"/>
</dbReference>
<evidence type="ECO:0000256" key="2">
    <source>
        <dbReference type="ARBA" id="ARBA00012652"/>
    </source>
</evidence>
<dbReference type="Gene3D" id="2.60.40.10">
    <property type="entry name" value="Immunoglobulins"/>
    <property type="match status" value="1"/>
</dbReference>
<keyword evidence="4" id="KW-0732">Signal</keyword>
<evidence type="ECO:0000256" key="4">
    <source>
        <dbReference type="SAM" id="SignalP"/>
    </source>
</evidence>
<dbReference type="InterPro" id="IPR016007">
    <property type="entry name" value="Alpha_rhamnosid"/>
</dbReference>